<evidence type="ECO:0000313" key="1">
    <source>
        <dbReference type="EMBL" id="GLI56420.1"/>
    </source>
</evidence>
<dbReference type="AlphaFoldDB" id="A0A9W6LNY9"/>
<accession>A0A9W6LNY9</accession>
<name>A0A9W6LNY9_9FUSO</name>
<keyword evidence="2" id="KW-1185">Reference proteome</keyword>
<reference evidence="1" key="1">
    <citation type="submission" date="2022-12" db="EMBL/GenBank/DDBJ databases">
        <title>Reference genome sequencing for broad-spectrum identification of bacterial and archaeal isolates by mass spectrometry.</title>
        <authorList>
            <person name="Sekiguchi Y."/>
            <person name="Tourlousse D.M."/>
        </authorList>
    </citation>
    <scope>NUCLEOTIDE SEQUENCE</scope>
    <source>
        <strain evidence="1">10succ1</strain>
    </source>
</reference>
<protein>
    <submittedName>
        <fullName evidence="1">Uncharacterized protein</fullName>
    </submittedName>
</protein>
<organism evidence="1 2">
    <name type="scientific">Propionigenium maris DSM 9537</name>
    <dbReference type="NCBI Taxonomy" id="1123000"/>
    <lineage>
        <taxon>Bacteria</taxon>
        <taxon>Fusobacteriati</taxon>
        <taxon>Fusobacteriota</taxon>
        <taxon>Fusobacteriia</taxon>
        <taxon>Fusobacteriales</taxon>
        <taxon>Fusobacteriaceae</taxon>
        <taxon>Propionigenium</taxon>
    </lineage>
</organism>
<evidence type="ECO:0000313" key="2">
    <source>
        <dbReference type="Proteomes" id="UP001144471"/>
    </source>
</evidence>
<dbReference type="Proteomes" id="UP001144471">
    <property type="component" value="Unassembled WGS sequence"/>
</dbReference>
<comment type="caution">
    <text evidence="1">The sequence shown here is derived from an EMBL/GenBank/DDBJ whole genome shotgun (WGS) entry which is preliminary data.</text>
</comment>
<dbReference type="RefSeq" id="WP_281835580.1">
    <property type="nucleotide sequence ID" value="NZ_BSDY01000008.1"/>
</dbReference>
<gene>
    <name evidence="1" type="ORF">PM10SUCC1_19340</name>
</gene>
<sequence length="48" mass="5584">MRLTVIDRKKLYRREYQRDSIQELTGSVSGENIQESLSRVVAQMITQG</sequence>
<proteinExistence type="predicted"/>
<dbReference type="EMBL" id="BSDY01000008">
    <property type="protein sequence ID" value="GLI56420.1"/>
    <property type="molecule type" value="Genomic_DNA"/>
</dbReference>